<evidence type="ECO:0000313" key="4">
    <source>
        <dbReference type="Proteomes" id="UP000005459"/>
    </source>
</evidence>
<dbReference type="SMART" id="SM00463">
    <property type="entry name" value="SMR"/>
    <property type="match status" value="1"/>
</dbReference>
<evidence type="ECO:0000256" key="1">
    <source>
        <dbReference type="SAM" id="MobiDB-lite"/>
    </source>
</evidence>
<dbReference type="EMBL" id="AFWV01000007">
    <property type="protein sequence ID" value="EGV18275.1"/>
    <property type="molecule type" value="Genomic_DNA"/>
</dbReference>
<dbReference type="SUPFAM" id="SSF160443">
    <property type="entry name" value="SMR domain-like"/>
    <property type="match status" value="1"/>
</dbReference>
<accession>F9UBF7</accession>
<dbReference type="PANTHER" id="PTHR35562">
    <property type="entry name" value="DNA ENDONUCLEASE SMRA-RELATED"/>
    <property type="match status" value="1"/>
</dbReference>
<feature type="region of interest" description="Disordered" evidence="1">
    <location>
        <begin position="16"/>
        <end position="48"/>
    </location>
</feature>
<dbReference type="Gene3D" id="3.30.1370.110">
    <property type="match status" value="1"/>
</dbReference>
<evidence type="ECO:0000313" key="3">
    <source>
        <dbReference type="EMBL" id="EGV18275.1"/>
    </source>
</evidence>
<feature type="compositionally biased region" description="Basic and acidic residues" evidence="1">
    <location>
        <begin position="16"/>
        <end position="34"/>
    </location>
</feature>
<dbReference type="Pfam" id="PF01713">
    <property type="entry name" value="Smr"/>
    <property type="match status" value="1"/>
</dbReference>
<evidence type="ECO:0000259" key="2">
    <source>
        <dbReference type="PROSITE" id="PS50828"/>
    </source>
</evidence>
<protein>
    <submittedName>
        <fullName evidence="3">Smr protein/MutS2</fullName>
    </submittedName>
</protein>
<keyword evidence="4" id="KW-1185">Reference proteome</keyword>
<dbReference type="OrthoDB" id="9808881at2"/>
<dbReference type="eggNOG" id="COG2840">
    <property type="taxonomic scope" value="Bacteria"/>
</dbReference>
<dbReference type="InterPro" id="IPR036063">
    <property type="entry name" value="Smr_dom_sf"/>
</dbReference>
<dbReference type="PROSITE" id="PS50828">
    <property type="entry name" value="SMR"/>
    <property type="match status" value="1"/>
</dbReference>
<dbReference type="PANTHER" id="PTHR35562:SF2">
    <property type="entry name" value="DNA ENDONUCLEASE SMRA-RELATED"/>
    <property type="match status" value="1"/>
</dbReference>
<organism evidence="3 4">
    <name type="scientific">Thiocapsa marina 5811</name>
    <dbReference type="NCBI Taxonomy" id="768671"/>
    <lineage>
        <taxon>Bacteria</taxon>
        <taxon>Pseudomonadati</taxon>
        <taxon>Pseudomonadota</taxon>
        <taxon>Gammaproteobacteria</taxon>
        <taxon>Chromatiales</taxon>
        <taxon>Chromatiaceae</taxon>
        <taxon>Thiocapsa</taxon>
    </lineage>
</organism>
<reference evidence="3 4" key="1">
    <citation type="submission" date="2011-06" db="EMBL/GenBank/DDBJ databases">
        <title>The draft genome of Thiocapsa marina 5811.</title>
        <authorList>
            <consortium name="US DOE Joint Genome Institute (JGI-PGF)"/>
            <person name="Lucas S."/>
            <person name="Han J."/>
            <person name="Cheng J.-F."/>
            <person name="Goodwin L."/>
            <person name="Pitluck S."/>
            <person name="Peters L."/>
            <person name="Land M.L."/>
            <person name="Hauser L."/>
            <person name="Vogl K."/>
            <person name="Liu Z."/>
            <person name="Imhoff J."/>
            <person name="Thiel V."/>
            <person name="Frigaard N.-U."/>
            <person name="Bryant D."/>
            <person name="Woyke T.J."/>
        </authorList>
    </citation>
    <scope>NUCLEOTIDE SEQUENCE [LARGE SCALE GENOMIC DNA]</scope>
    <source>
        <strain evidence="3 4">5811</strain>
    </source>
</reference>
<dbReference type="Proteomes" id="UP000005459">
    <property type="component" value="Unassembled WGS sequence"/>
</dbReference>
<gene>
    <name evidence="3" type="ORF">ThimaDRAFT_2259</name>
</gene>
<dbReference type="RefSeq" id="WP_007193134.1">
    <property type="nucleotide sequence ID" value="NZ_AFWV01000007.1"/>
</dbReference>
<dbReference type="STRING" id="768671.ThimaDRAFT_2259"/>
<name>F9UBF7_9GAMM</name>
<feature type="domain" description="Smr" evidence="2">
    <location>
        <begin position="92"/>
        <end position="173"/>
    </location>
</feature>
<dbReference type="AlphaFoldDB" id="F9UBF7"/>
<dbReference type="InterPro" id="IPR002625">
    <property type="entry name" value="Smr_dom"/>
</dbReference>
<proteinExistence type="predicted"/>
<sequence>MKKQIQEADLALFREHVQDAEPVAHDRVEHERRKPPPIPRPRPVELPEGQGVPLLSESEVETHEFLLFARPGVQRRLMSELQRGGIEVGLELDLHGLRVEQARGLLAEFLAECARRRVRCALIVHGKGYRSAGQQPVLKQKVNYWLRLHEEVLAFCSATRRDGGTGAVYILLRNPSNPSKSSRTP</sequence>